<name>A0ABN7SYM7_OIKDI</name>
<dbReference type="Proteomes" id="UP001158576">
    <property type="component" value="Chromosome 2"/>
</dbReference>
<evidence type="ECO:0000256" key="2">
    <source>
        <dbReference type="SAM" id="SignalP"/>
    </source>
</evidence>
<dbReference type="EMBL" id="OU015567">
    <property type="protein sequence ID" value="CAG5110611.1"/>
    <property type="molecule type" value="Genomic_DNA"/>
</dbReference>
<gene>
    <name evidence="3" type="ORF">OKIOD_LOCUS13760</name>
</gene>
<protein>
    <submittedName>
        <fullName evidence="3">Oidioi.mRNA.OKI2018_I69.chr2.g4995.t1.cds</fullName>
    </submittedName>
</protein>
<feature type="region of interest" description="Disordered" evidence="1">
    <location>
        <begin position="180"/>
        <end position="202"/>
    </location>
</feature>
<keyword evidence="4" id="KW-1185">Reference proteome</keyword>
<evidence type="ECO:0000256" key="1">
    <source>
        <dbReference type="SAM" id="MobiDB-lite"/>
    </source>
</evidence>
<sequence length="227" mass="26705">MKLFQLLCSSFLTVNAQGESTALYYKDVISQDLDNFILLWEDKKFGGRSYPKNHHFHGKIRKDNRMRNRVSELKKRMDRFYNPTSCQKPWKNQPAKIMEQWFSIMDNHPCRVAQNIAEGINTWLHNFGCTDAIIENVEIFFDTENMTSRRKNRIIGRRVQSIIDNNYLISRAPCKRRWYEPETTTSGATTSTEYQTTTQTTTTTTSWQSTSQWWTTIWSSSTASTPW</sequence>
<evidence type="ECO:0000313" key="4">
    <source>
        <dbReference type="Proteomes" id="UP001158576"/>
    </source>
</evidence>
<proteinExistence type="predicted"/>
<evidence type="ECO:0000313" key="3">
    <source>
        <dbReference type="EMBL" id="CAG5110611.1"/>
    </source>
</evidence>
<feature type="chain" id="PRO_5046573474" evidence="2">
    <location>
        <begin position="19"/>
        <end position="227"/>
    </location>
</feature>
<feature type="compositionally biased region" description="Low complexity" evidence="1">
    <location>
        <begin position="183"/>
        <end position="202"/>
    </location>
</feature>
<organism evidence="3 4">
    <name type="scientific">Oikopleura dioica</name>
    <name type="common">Tunicate</name>
    <dbReference type="NCBI Taxonomy" id="34765"/>
    <lineage>
        <taxon>Eukaryota</taxon>
        <taxon>Metazoa</taxon>
        <taxon>Chordata</taxon>
        <taxon>Tunicata</taxon>
        <taxon>Appendicularia</taxon>
        <taxon>Copelata</taxon>
        <taxon>Oikopleuridae</taxon>
        <taxon>Oikopleura</taxon>
    </lineage>
</organism>
<reference evidence="3 4" key="1">
    <citation type="submission" date="2021-04" db="EMBL/GenBank/DDBJ databases">
        <authorList>
            <person name="Bliznina A."/>
        </authorList>
    </citation>
    <scope>NUCLEOTIDE SEQUENCE [LARGE SCALE GENOMIC DNA]</scope>
</reference>
<accession>A0ABN7SYM7</accession>
<keyword evidence="2" id="KW-0732">Signal</keyword>
<feature type="signal peptide" evidence="2">
    <location>
        <begin position="1"/>
        <end position="18"/>
    </location>
</feature>